<dbReference type="Pfam" id="PF00662">
    <property type="entry name" value="Proton_antipo_N"/>
    <property type="match status" value="1"/>
</dbReference>
<keyword evidence="3 7" id="KW-0812">Transmembrane</keyword>
<comment type="subcellular location">
    <subcellularLocation>
        <location evidence="1">Cell membrane</location>
        <topology evidence="1">Multi-pass membrane protein</topology>
    </subcellularLocation>
    <subcellularLocation>
        <location evidence="7">Membrane</location>
        <topology evidence="7">Multi-pass membrane protein</topology>
    </subcellularLocation>
</comment>
<gene>
    <name evidence="11" type="ORF">BV133_259</name>
</gene>
<feature type="transmembrane region" description="Helical" evidence="8">
    <location>
        <begin position="81"/>
        <end position="101"/>
    </location>
</feature>
<dbReference type="RefSeq" id="WP_082416731.1">
    <property type="nucleotide sequence ID" value="NZ_AP014854.2"/>
</dbReference>
<feature type="transmembrane region" description="Helical" evidence="8">
    <location>
        <begin position="38"/>
        <end position="61"/>
    </location>
</feature>
<feature type="transmembrane region" description="Helical" evidence="8">
    <location>
        <begin position="164"/>
        <end position="188"/>
    </location>
</feature>
<evidence type="ECO:0000256" key="6">
    <source>
        <dbReference type="ARBA" id="ARBA00023136"/>
    </source>
</evidence>
<feature type="domain" description="NADH-Ubiquinone oxidoreductase (complex I) chain 5 N-terminal" evidence="10">
    <location>
        <begin position="73"/>
        <end position="103"/>
    </location>
</feature>
<evidence type="ECO:0000256" key="3">
    <source>
        <dbReference type="ARBA" id="ARBA00022692"/>
    </source>
</evidence>
<keyword evidence="5" id="KW-0560">Oxidoreductase</keyword>
<feature type="transmembrane region" description="Helical" evidence="8">
    <location>
        <begin position="470"/>
        <end position="493"/>
    </location>
</feature>
<feature type="transmembrane region" description="Helical" evidence="8">
    <location>
        <begin position="531"/>
        <end position="551"/>
    </location>
</feature>
<feature type="transmembrane region" description="Helical" evidence="8">
    <location>
        <begin position="310"/>
        <end position="340"/>
    </location>
</feature>
<dbReference type="KEGG" id="bvr:BVIR_1059"/>
<keyword evidence="6 8" id="KW-0472">Membrane</keyword>
<feature type="transmembrane region" description="Helical" evidence="8">
    <location>
        <begin position="346"/>
        <end position="363"/>
    </location>
</feature>
<keyword evidence="2" id="KW-1003">Cell membrane</keyword>
<protein>
    <submittedName>
        <fullName evidence="11">Hydrogenase-4 component B</fullName>
    </submittedName>
</protein>
<sequence>MSLFAVHVSLLFGLLLIAATTGALGVRRRRTSDAVYALSAVAAALGASFAVIHALAGGLPAELTLPGGLPGVGIRLRLDSLSVVFLVVVNGTAALVSLYAVGYGRHEYPGRVLALYPLFLIGMNVVIVADDAFTFLMGWEFMSLASWGMVAVRHEDPEARRAAFLYLVMACGGAFALLFAFGVLAGHAGDFGFAAIRARSLTGWMPELALVLILIGTGSKAGLVPLHVWLPLAHPAAPSHVSALMSGAMTKVAIYGTIRLVFDLMPDPQWYWALPFLFAGISTALIGLLQALVERDLKRLLAFSTIENIGIIYVALGLAVAFTAAHLAAPAAVALTAALFHIANHAVMKSLMFCGAGAVLHAAHSRDLEKLGGLFNRMPVTGALMLIGAAAISALPPLNGFASEWLVFQAILASPALPVEGLRFLVPAVGAVLALVAALAAACFVRAYGIAFLGRPRSPEAAAAHEVDRISLAAMAAMAALCIAGGVLAPLVVEALRPVTELLVQGGLPAQAAAGPAPLSLTPFEGGRSTYNGFVLVVFLVVSSFLASWGIHRIATRATRRAPAWDCGFPDASPATQYSASSFGQPIRRVFVPIALDVRVTVTMPPPGDVAPARFELTMVDPVWTRLYAPVALAVEWASGRLNVLQFLTIRRYLTLMFAALITLLVVVVLWR</sequence>
<evidence type="ECO:0000259" key="10">
    <source>
        <dbReference type="Pfam" id="PF00662"/>
    </source>
</evidence>
<dbReference type="InterPro" id="IPR001750">
    <property type="entry name" value="ND/Mrp_TM"/>
</dbReference>
<proteinExistence type="predicted"/>
<reference evidence="11" key="1">
    <citation type="journal article" date="2015" name="Genome Announc.">
        <title>Complete Genome Sequence of the Bacteriochlorophyll b-Producing Photosynthetic Bacterium Blastochloris viridis.</title>
        <authorList>
            <person name="Tsukatani Y."/>
            <person name="Hirose Y."/>
            <person name="Harada J."/>
            <person name="Misawa N."/>
            <person name="Mori K."/>
            <person name="Inoue K."/>
            <person name="Tamiaki H."/>
        </authorList>
    </citation>
    <scope>NUCLEOTIDE SEQUENCE [LARGE SCALE GENOMIC DNA]</scope>
    <source>
        <strain evidence="11">DSM 133</strain>
    </source>
</reference>
<dbReference type="PRINTS" id="PR01434">
    <property type="entry name" value="NADHDHGNASE5"/>
</dbReference>
<feature type="transmembrane region" description="Helical" evidence="8">
    <location>
        <begin position="424"/>
        <end position="449"/>
    </location>
</feature>
<feature type="transmembrane region" description="Helical" evidence="8">
    <location>
        <begin position="375"/>
        <end position="395"/>
    </location>
</feature>
<feature type="transmembrane region" description="Helical" evidence="8">
    <location>
        <begin position="208"/>
        <end position="229"/>
    </location>
</feature>
<dbReference type="Pfam" id="PF00361">
    <property type="entry name" value="Proton_antipo_M"/>
    <property type="match status" value="1"/>
</dbReference>
<dbReference type="AlphaFoldDB" id="A0A182CZE1"/>
<accession>A0A182CZE1</accession>
<dbReference type="GO" id="GO:0016491">
    <property type="term" value="F:oxidoreductase activity"/>
    <property type="evidence" value="ECO:0007669"/>
    <property type="project" value="UniProtKB-KW"/>
</dbReference>
<keyword evidence="4 8" id="KW-1133">Transmembrane helix</keyword>
<dbReference type="EMBL" id="AP014854">
    <property type="protein sequence ID" value="BAR97852.1"/>
    <property type="molecule type" value="Genomic_DNA"/>
</dbReference>
<feature type="transmembrane region" description="Helical" evidence="8">
    <location>
        <begin position="6"/>
        <end position="26"/>
    </location>
</feature>
<evidence type="ECO:0000313" key="11">
    <source>
        <dbReference type="EMBL" id="BAR97852.1"/>
    </source>
</evidence>
<feature type="transmembrane region" description="Helical" evidence="8">
    <location>
        <begin position="113"/>
        <end position="129"/>
    </location>
</feature>
<evidence type="ECO:0000256" key="4">
    <source>
        <dbReference type="ARBA" id="ARBA00022989"/>
    </source>
</evidence>
<feature type="domain" description="NADH:quinone oxidoreductase/Mrp antiporter transmembrane" evidence="9">
    <location>
        <begin position="129"/>
        <end position="413"/>
    </location>
</feature>
<evidence type="ECO:0000256" key="1">
    <source>
        <dbReference type="ARBA" id="ARBA00004651"/>
    </source>
</evidence>
<evidence type="ECO:0000256" key="7">
    <source>
        <dbReference type="RuleBase" id="RU000320"/>
    </source>
</evidence>
<dbReference type="PANTHER" id="PTHR42682:SF3">
    <property type="entry name" value="FORMATE HYDROGENLYASE SUBUNIT 3-RELATED"/>
    <property type="match status" value="1"/>
</dbReference>
<dbReference type="NCBIfam" id="NF005086">
    <property type="entry name" value="PRK06521.1"/>
    <property type="match status" value="1"/>
</dbReference>
<evidence type="ECO:0000256" key="5">
    <source>
        <dbReference type="ARBA" id="ARBA00023002"/>
    </source>
</evidence>
<dbReference type="GO" id="GO:0005886">
    <property type="term" value="C:plasma membrane"/>
    <property type="evidence" value="ECO:0007669"/>
    <property type="project" value="UniProtKB-SubCell"/>
</dbReference>
<dbReference type="InterPro" id="IPR001516">
    <property type="entry name" value="Proton_antipo_N"/>
</dbReference>
<name>A0A182CZE1_BLAVI</name>
<organism evidence="11">
    <name type="scientific">Blastochloris viridis</name>
    <name type="common">Rhodopseudomonas viridis</name>
    <dbReference type="NCBI Taxonomy" id="1079"/>
    <lineage>
        <taxon>Bacteria</taxon>
        <taxon>Pseudomonadati</taxon>
        <taxon>Pseudomonadota</taxon>
        <taxon>Alphaproteobacteria</taxon>
        <taxon>Hyphomicrobiales</taxon>
        <taxon>Blastochloridaceae</taxon>
        <taxon>Blastochloris</taxon>
    </lineage>
</organism>
<evidence type="ECO:0000256" key="8">
    <source>
        <dbReference type="SAM" id="Phobius"/>
    </source>
</evidence>
<feature type="transmembrane region" description="Helical" evidence="8">
    <location>
        <begin position="653"/>
        <end position="671"/>
    </location>
</feature>
<dbReference type="PANTHER" id="PTHR42682">
    <property type="entry name" value="HYDROGENASE-4 COMPONENT F"/>
    <property type="match status" value="1"/>
</dbReference>
<dbReference type="PATRIC" id="fig|1079.6.peg.1096"/>
<evidence type="ECO:0000259" key="9">
    <source>
        <dbReference type="Pfam" id="PF00361"/>
    </source>
</evidence>
<evidence type="ECO:0000256" key="2">
    <source>
        <dbReference type="ARBA" id="ARBA00022475"/>
    </source>
</evidence>
<feature type="transmembrane region" description="Helical" evidence="8">
    <location>
        <begin position="270"/>
        <end position="289"/>
    </location>
</feature>
<dbReference type="InterPro" id="IPR052175">
    <property type="entry name" value="ComplexI-like_HydComp"/>
</dbReference>